<sequence length="106" mass="11257">MTITVNINGAMGHVVIEGEMTIFEAAEYHAALLPPVTQCHTLELDLTNVTEIDTSGLQLLVSAKLRSQQTGSTLSITGHSETVQQVLDATDLAGFFGDQVVLTASE</sequence>
<dbReference type="HOGENOM" id="CLU_115403_14_0_4"/>
<name>C6XBI0_METGS</name>
<reference evidence="2 3" key="2">
    <citation type="journal article" date="2011" name="J. Bacteriol.">
        <title>Genomes of three methylotrophs from a single niche uncover genetic and metabolic divergence of Methylophilaceae.</title>
        <authorList>
            <person name="Lapidus A."/>
            <person name="Clum A."/>
            <person name="Labutti K."/>
            <person name="Kaluzhnaya M.G."/>
            <person name="Lim S."/>
            <person name="Beck D.A."/>
            <person name="Glavina Del Rio T."/>
            <person name="Nolan M."/>
            <person name="Mavromatis K."/>
            <person name="Huntemann M."/>
            <person name="Lucas S."/>
            <person name="Lidstrom M.E."/>
            <person name="Ivanova N."/>
            <person name="Chistoserdova L."/>
        </authorList>
    </citation>
    <scope>NUCLEOTIDE SEQUENCE [LARGE SCALE GENOMIC DNA]</scope>
    <source>
        <strain evidence="2 3">SIP3-4</strain>
    </source>
</reference>
<dbReference type="SUPFAM" id="SSF52091">
    <property type="entry name" value="SpoIIaa-like"/>
    <property type="match status" value="1"/>
</dbReference>
<gene>
    <name evidence="2" type="ordered locus">Msip34_2713</name>
</gene>
<dbReference type="STRING" id="582744.Msip34_2713"/>
<dbReference type="eggNOG" id="COG1366">
    <property type="taxonomic scope" value="Bacteria"/>
</dbReference>
<organism evidence="2 3">
    <name type="scientific">Methylovorus glucosotrophus (strain SIP3-4)</name>
    <dbReference type="NCBI Taxonomy" id="582744"/>
    <lineage>
        <taxon>Bacteria</taxon>
        <taxon>Pseudomonadati</taxon>
        <taxon>Pseudomonadota</taxon>
        <taxon>Betaproteobacteria</taxon>
        <taxon>Nitrosomonadales</taxon>
        <taxon>Methylophilaceae</taxon>
        <taxon>Methylovorus</taxon>
    </lineage>
</organism>
<feature type="domain" description="STAS" evidence="1">
    <location>
        <begin position="1"/>
        <end position="106"/>
    </location>
</feature>
<accession>C6XBI0</accession>
<dbReference type="Gene3D" id="3.30.750.24">
    <property type="entry name" value="STAS domain"/>
    <property type="match status" value="1"/>
</dbReference>
<dbReference type="CDD" id="cd07043">
    <property type="entry name" value="STAS_anti-anti-sigma_factors"/>
    <property type="match status" value="1"/>
</dbReference>
<dbReference type="InterPro" id="IPR036513">
    <property type="entry name" value="STAS_dom_sf"/>
</dbReference>
<dbReference type="PROSITE" id="PS50801">
    <property type="entry name" value="STAS"/>
    <property type="match status" value="1"/>
</dbReference>
<dbReference type="EMBL" id="CP001674">
    <property type="protein sequence ID" value="ACT51950.1"/>
    <property type="molecule type" value="Genomic_DNA"/>
</dbReference>
<dbReference type="AlphaFoldDB" id="C6XBI0"/>
<dbReference type="InterPro" id="IPR002645">
    <property type="entry name" value="STAS_dom"/>
</dbReference>
<keyword evidence="3" id="KW-1185">Reference proteome</keyword>
<evidence type="ECO:0000259" key="1">
    <source>
        <dbReference type="PROSITE" id="PS50801"/>
    </source>
</evidence>
<dbReference type="InterPro" id="IPR058548">
    <property type="entry name" value="MlaB-like_STAS"/>
</dbReference>
<evidence type="ECO:0000313" key="3">
    <source>
        <dbReference type="Proteomes" id="UP000002743"/>
    </source>
</evidence>
<dbReference type="RefSeq" id="WP_015831167.1">
    <property type="nucleotide sequence ID" value="NC_012969.1"/>
</dbReference>
<dbReference type="PANTHER" id="PTHR35849">
    <property type="entry name" value="BLR2341 PROTEIN"/>
    <property type="match status" value="1"/>
</dbReference>
<dbReference type="Proteomes" id="UP000002743">
    <property type="component" value="Chromosome"/>
</dbReference>
<dbReference type="OrthoDB" id="8527158at2"/>
<proteinExistence type="predicted"/>
<reference evidence="3" key="1">
    <citation type="submission" date="2009-07" db="EMBL/GenBank/DDBJ databases">
        <title>Complete sequence of chromosome of Methylovorus sp. SIP3-4.</title>
        <authorList>
            <person name="Lucas S."/>
            <person name="Copeland A."/>
            <person name="Lapidus A."/>
            <person name="Glavina del Rio T."/>
            <person name="Tice H."/>
            <person name="Bruce D."/>
            <person name="Goodwin L."/>
            <person name="Pitluck S."/>
            <person name="Clum A."/>
            <person name="Larimer F."/>
            <person name="Land M."/>
            <person name="Hauser L."/>
            <person name="Kyrpides N."/>
            <person name="Mikhailova N."/>
            <person name="Kayluzhnaya M."/>
            <person name="Chistoserdova L."/>
        </authorList>
    </citation>
    <scope>NUCLEOTIDE SEQUENCE [LARGE SCALE GENOMIC DNA]</scope>
    <source>
        <strain evidence="3">SIP3-4</strain>
    </source>
</reference>
<evidence type="ECO:0000313" key="2">
    <source>
        <dbReference type="EMBL" id="ACT51950.1"/>
    </source>
</evidence>
<protein>
    <submittedName>
        <fullName evidence="2">Anti-sigma-factor antagonist</fullName>
    </submittedName>
</protein>
<dbReference type="PANTHER" id="PTHR35849:SF2">
    <property type="entry name" value="BLR2341 PROTEIN"/>
    <property type="match status" value="1"/>
</dbReference>
<dbReference type="InterPro" id="IPR052746">
    <property type="entry name" value="MlaB_ABC_Transporter"/>
</dbReference>
<dbReference type="KEGG" id="mei:Msip34_2713"/>
<dbReference type="Pfam" id="PF13466">
    <property type="entry name" value="STAS_2"/>
    <property type="match status" value="1"/>
</dbReference>